<dbReference type="EMBL" id="LTAO01000001">
    <property type="protein sequence ID" value="KYG34883.1"/>
    <property type="molecule type" value="Genomic_DNA"/>
</dbReference>
<evidence type="ECO:0000256" key="1">
    <source>
        <dbReference type="SAM" id="MobiDB-lite"/>
    </source>
</evidence>
<gene>
    <name evidence="3" type="ORF">AZF04_00695</name>
</gene>
<dbReference type="Gene3D" id="3.30.70.1440">
    <property type="entry name" value="Multidrug efflux transporter AcrB pore domain"/>
    <property type="match status" value="1"/>
</dbReference>
<feature type="compositionally biased region" description="Basic and acidic residues" evidence="1">
    <location>
        <begin position="1044"/>
        <end position="1088"/>
    </location>
</feature>
<keyword evidence="2" id="KW-1133">Transmembrane helix</keyword>
<keyword evidence="2" id="KW-0472">Membrane</keyword>
<dbReference type="OrthoDB" id="9757876at2"/>
<sequence length="1104" mass="121036">MTNFSIKRPKFTIVAMVFLLIFGFVSLSNLPLQLFPSINPPIAAVATSYDGASPEEVLERVTEPLESRLATTSGLKRITSQTSEGSALILLEFDWSTTIDDVELDIINTIRQIPLPDGANEPSFLKFDPSMLPMLQIAVTSNDSIVDFQDAVFDLQDEILKIPGVASVNESGSLIEEVHVDLNQDDLVDAGLTQDDVISVIQAHNISMPGGTVVEDDLSFTTRYISELTSVEDIENLILTVDPQTGEDISLNEVASVQIALEDQNIITRANQEEAIQLTIMKESEANTVAVSDVVNERISELMDESQYEDLSIITLYDEGEFINLSINSVSSALIFGGILAMLVLFFFLRNMKTPLIIGIAIPFSVITTFAFMYFTNIGLNLMSLGGLALGIGMLIDNAIVVIENIYRHLSMKKDPKTAALEGTKEVASAITASTLTTISVFLPIVFISGLIGSLFAEFALTVSFSLLASLLVAVTVIPMLASRWLKTPKENLEEKRNESNTMKMLESMAKWVLNHRITVIFITLVTLVIGIFGLTTVGFEFLPDGDQGSFTIDIEMESGTSLSRTQEAAEAVEDILDDYNNEISSYMTTVGSSAQDMAGGGTSNIAQISVSMVPVENRSISTSQFIESIERDIRRADDDAEISILTMTAMGGEANTVVFTISDSNSNRLYETADELQAEIEESNSIRSVDTSIEDTIPEVAIEIDPDAARENGLAPAQIAQQLNSLTRGQTASTLQTEDFDIYDIIVQLEPDFIENISALENLQIQNGANEFIALGEVAEVVDGESTATINRWEQEEAVEFVVHYSVDTPQSTITEIIADAVDEVNFDDGTSFQYGGDQELLEDSATSMILALILGTIFIYLVMAAQFESFKAPFIIMFTVPLVVIGAALILTITQTPISVVVFIGLMVLIGIVTNNAIVLVDYVNQLKTKGMATYEALVKGIKDRTRPIVLTSVTTILGMIPLALGIGEGADIQQPMALVVIGGLISSTFLSLFLIPVIYSYLDKETRRKRRHYVTVEGEYVEVTEREQLPTYEDLEASFVEEEKSEEKAKNNQAETADKAEEKTEENSEQQHEKEPKEGNEISKEEIIQLLERIVDSNKKK</sequence>
<feature type="transmembrane region" description="Helical" evidence="2">
    <location>
        <begin position="459"/>
        <end position="482"/>
    </location>
</feature>
<evidence type="ECO:0000313" key="3">
    <source>
        <dbReference type="EMBL" id="KYG34883.1"/>
    </source>
</evidence>
<dbReference type="InterPro" id="IPR027463">
    <property type="entry name" value="AcrB_DN_DC_subdom"/>
</dbReference>
<dbReference type="AlphaFoldDB" id="A0A161PLR7"/>
<dbReference type="Gene3D" id="3.30.2090.10">
    <property type="entry name" value="Multidrug efflux transporter AcrB TolC docking domain, DN and DC subdomains"/>
    <property type="match status" value="2"/>
</dbReference>
<feature type="transmembrane region" description="Helical" evidence="2">
    <location>
        <begin position="382"/>
        <end position="407"/>
    </location>
</feature>
<feature type="transmembrane region" description="Helical" evidence="2">
    <location>
        <begin position="427"/>
        <end position="453"/>
    </location>
</feature>
<evidence type="ECO:0000256" key="2">
    <source>
        <dbReference type="SAM" id="Phobius"/>
    </source>
</evidence>
<dbReference type="SUPFAM" id="SSF82866">
    <property type="entry name" value="Multidrug efflux transporter AcrB transmembrane domain"/>
    <property type="match status" value="2"/>
</dbReference>
<feature type="transmembrane region" description="Helical" evidence="2">
    <location>
        <begin position="356"/>
        <end position="376"/>
    </location>
</feature>
<dbReference type="Proteomes" id="UP000075806">
    <property type="component" value="Unassembled WGS sequence"/>
</dbReference>
<dbReference type="PANTHER" id="PTHR32063:SF0">
    <property type="entry name" value="SWARMING MOTILITY PROTEIN SWRC"/>
    <property type="match status" value="1"/>
</dbReference>
<reference evidence="3" key="1">
    <citation type="submission" date="2016-02" db="EMBL/GenBank/DDBJ databases">
        <title>Genome sequence of Bacillus trypoxylicola KCTC 13244(T).</title>
        <authorList>
            <person name="Jeong H."/>
            <person name="Park S.-H."/>
            <person name="Choi S.-K."/>
        </authorList>
    </citation>
    <scope>NUCLEOTIDE SEQUENCE [LARGE SCALE GENOMIC DNA]</scope>
    <source>
        <strain evidence="3">KCTC 13244</strain>
    </source>
</reference>
<dbReference type="GO" id="GO:0042910">
    <property type="term" value="F:xenobiotic transmembrane transporter activity"/>
    <property type="evidence" value="ECO:0007669"/>
    <property type="project" value="TreeGrafter"/>
</dbReference>
<dbReference type="Gene3D" id="3.30.70.1430">
    <property type="entry name" value="Multidrug efflux transporter AcrB pore domain"/>
    <property type="match status" value="2"/>
</dbReference>
<feature type="transmembrane region" description="Helical" evidence="2">
    <location>
        <begin position="330"/>
        <end position="349"/>
    </location>
</feature>
<dbReference type="Gene3D" id="1.20.1640.10">
    <property type="entry name" value="Multidrug efflux transporter AcrB transmembrane domain"/>
    <property type="match status" value="2"/>
</dbReference>
<feature type="transmembrane region" description="Helical" evidence="2">
    <location>
        <begin position="876"/>
        <end position="896"/>
    </location>
</feature>
<keyword evidence="2" id="KW-0812">Transmembrane</keyword>
<feature type="transmembrane region" description="Helical" evidence="2">
    <location>
        <begin position="981"/>
        <end position="1005"/>
    </location>
</feature>
<organism evidence="3 4">
    <name type="scientific">Alkalihalobacillus trypoxylicola</name>
    <dbReference type="NCBI Taxonomy" id="519424"/>
    <lineage>
        <taxon>Bacteria</taxon>
        <taxon>Bacillati</taxon>
        <taxon>Bacillota</taxon>
        <taxon>Bacilli</taxon>
        <taxon>Bacillales</taxon>
        <taxon>Bacillaceae</taxon>
        <taxon>Alkalihalobacillus</taxon>
    </lineage>
</organism>
<evidence type="ECO:0000313" key="4">
    <source>
        <dbReference type="Proteomes" id="UP000075806"/>
    </source>
</evidence>
<feature type="transmembrane region" description="Helical" evidence="2">
    <location>
        <begin position="902"/>
        <end position="926"/>
    </location>
</feature>
<comment type="caution">
    <text evidence="3">The sequence shown here is derived from an EMBL/GenBank/DDBJ whole genome shotgun (WGS) entry which is preliminary data.</text>
</comment>
<dbReference type="InterPro" id="IPR001036">
    <property type="entry name" value="Acrflvin-R"/>
</dbReference>
<dbReference type="PANTHER" id="PTHR32063">
    <property type="match status" value="1"/>
</dbReference>
<feature type="transmembrane region" description="Helical" evidence="2">
    <location>
        <begin position="518"/>
        <end position="540"/>
    </location>
</feature>
<feature type="region of interest" description="Disordered" evidence="1">
    <location>
        <begin position="1043"/>
        <end position="1088"/>
    </location>
</feature>
<feature type="transmembrane region" description="Helical" evidence="2">
    <location>
        <begin position="850"/>
        <end position="869"/>
    </location>
</feature>
<dbReference type="SUPFAM" id="SSF82693">
    <property type="entry name" value="Multidrug efflux transporter AcrB pore domain, PN1, PN2, PC1 and PC2 subdomains"/>
    <property type="match status" value="3"/>
</dbReference>
<dbReference type="Pfam" id="PF00873">
    <property type="entry name" value="ACR_tran"/>
    <property type="match status" value="1"/>
</dbReference>
<dbReference type="PRINTS" id="PR00702">
    <property type="entry name" value="ACRIFLAVINRP"/>
</dbReference>
<proteinExistence type="predicted"/>
<accession>A0A161PLR7</accession>
<dbReference type="GO" id="GO:0005886">
    <property type="term" value="C:plasma membrane"/>
    <property type="evidence" value="ECO:0007669"/>
    <property type="project" value="TreeGrafter"/>
</dbReference>
<dbReference type="STRING" id="519424.AZF04_00695"/>
<protein>
    <submittedName>
        <fullName evidence="3">Cation transporter</fullName>
    </submittedName>
</protein>
<dbReference type="SUPFAM" id="SSF82714">
    <property type="entry name" value="Multidrug efflux transporter AcrB TolC docking domain, DN and DC subdomains"/>
    <property type="match status" value="2"/>
</dbReference>
<keyword evidence="4" id="KW-1185">Reference proteome</keyword>
<feature type="transmembrane region" description="Helical" evidence="2">
    <location>
        <begin position="951"/>
        <end position="969"/>
    </location>
</feature>
<dbReference type="RefSeq" id="WP_061947138.1">
    <property type="nucleotide sequence ID" value="NZ_LTAO01000001.1"/>
</dbReference>
<dbReference type="Gene3D" id="3.30.70.1320">
    <property type="entry name" value="Multidrug efflux transporter AcrB pore domain like"/>
    <property type="match status" value="1"/>
</dbReference>
<name>A0A161PLR7_9BACI</name>